<dbReference type="KEGG" id="sap:Sulac_1649"/>
<protein>
    <submittedName>
        <fullName evidence="1">Uncharacterized protein</fullName>
    </submittedName>
</protein>
<reference evidence="2" key="1">
    <citation type="submission" date="2011-12" db="EMBL/GenBank/DDBJ databases">
        <title>The complete genome of chromosome of Sulfobacillus acidophilus DSM 10332.</title>
        <authorList>
            <person name="Lucas S."/>
            <person name="Han J."/>
            <person name="Lapidus A."/>
            <person name="Bruce D."/>
            <person name="Goodwin L."/>
            <person name="Pitluck S."/>
            <person name="Peters L."/>
            <person name="Kyrpides N."/>
            <person name="Mavromatis K."/>
            <person name="Ivanova N."/>
            <person name="Mikhailova N."/>
            <person name="Chertkov O."/>
            <person name="Saunders E."/>
            <person name="Detter J.C."/>
            <person name="Tapia R."/>
            <person name="Han C."/>
            <person name="Land M."/>
            <person name="Hauser L."/>
            <person name="Markowitz V."/>
            <person name="Cheng J.-F."/>
            <person name="Hugenholtz P."/>
            <person name="Woyke T."/>
            <person name="Wu D."/>
            <person name="Pukall R."/>
            <person name="Gehrich-Schroeter G."/>
            <person name="Schneider S."/>
            <person name="Klenk H.-P."/>
            <person name="Eisen J.A."/>
        </authorList>
    </citation>
    <scope>NUCLEOTIDE SEQUENCE [LARGE SCALE GENOMIC DNA]</scope>
    <source>
        <strain evidence="2">ATCC 700253 / DSM 10332 / NAL</strain>
    </source>
</reference>
<name>G8TYW7_SULAD</name>
<dbReference type="PATRIC" id="fig|679936.5.peg.1718"/>
<dbReference type="HOGENOM" id="CLU_3030743_0_0_9"/>
<dbReference type="Proteomes" id="UP000005439">
    <property type="component" value="Chromosome"/>
</dbReference>
<reference evidence="1 2" key="2">
    <citation type="journal article" date="2012" name="Stand. Genomic Sci.">
        <title>Complete genome sequence of the moderately thermophilic mineral-sulfide-oxidizing firmicute Sulfobacillus acidophilus type strain (NAL(T)).</title>
        <authorList>
            <person name="Anderson I."/>
            <person name="Chertkov O."/>
            <person name="Chen A."/>
            <person name="Saunders E."/>
            <person name="Lapidus A."/>
            <person name="Nolan M."/>
            <person name="Lucas S."/>
            <person name="Hammon N."/>
            <person name="Deshpande S."/>
            <person name="Cheng J.F."/>
            <person name="Han C."/>
            <person name="Tapia R."/>
            <person name="Goodwin L.A."/>
            <person name="Pitluck S."/>
            <person name="Liolios K."/>
            <person name="Pagani I."/>
            <person name="Ivanova N."/>
            <person name="Mikhailova N."/>
            <person name="Pati A."/>
            <person name="Palaniappan K."/>
            <person name="Land M."/>
            <person name="Pan C."/>
            <person name="Rohde M."/>
            <person name="Pukall R."/>
            <person name="Goker M."/>
            <person name="Detter J.C."/>
            <person name="Woyke T."/>
            <person name="Bristow J."/>
            <person name="Eisen J.A."/>
            <person name="Markowitz V."/>
            <person name="Hugenholtz P."/>
            <person name="Kyrpides N.C."/>
            <person name="Klenk H.P."/>
            <person name="Mavromatis K."/>
        </authorList>
    </citation>
    <scope>NUCLEOTIDE SEQUENCE [LARGE SCALE GENOMIC DNA]</scope>
    <source>
        <strain evidence="2">ATCC 700253 / DSM 10332 / NAL</strain>
    </source>
</reference>
<gene>
    <name evidence="1" type="ordered locus">Sulac_1649</name>
</gene>
<evidence type="ECO:0000313" key="2">
    <source>
        <dbReference type="Proteomes" id="UP000005439"/>
    </source>
</evidence>
<dbReference type="EMBL" id="CP003179">
    <property type="protein sequence ID" value="AEW05146.1"/>
    <property type="molecule type" value="Genomic_DNA"/>
</dbReference>
<evidence type="ECO:0000313" key="1">
    <source>
        <dbReference type="EMBL" id="AEW05146.1"/>
    </source>
</evidence>
<organism evidence="1 2">
    <name type="scientific">Sulfobacillus acidophilus (strain ATCC 700253 / DSM 10332 / NAL)</name>
    <dbReference type="NCBI Taxonomy" id="679936"/>
    <lineage>
        <taxon>Bacteria</taxon>
        <taxon>Bacillati</taxon>
        <taxon>Bacillota</taxon>
        <taxon>Clostridia</taxon>
        <taxon>Eubacteriales</taxon>
        <taxon>Clostridiales Family XVII. Incertae Sedis</taxon>
        <taxon>Sulfobacillus</taxon>
    </lineage>
</organism>
<dbReference type="AlphaFoldDB" id="G8TYW7"/>
<sequence length="55" mass="6174">MHAWVVMRSLARADRLAVFAAQIETDPDFLLVLHLTDSRETVPADAEQIDLKLAI</sequence>
<accession>G8TYW7</accession>
<proteinExistence type="predicted"/>
<keyword evidence="2" id="KW-1185">Reference proteome</keyword>